<proteinExistence type="predicted"/>
<comment type="caution">
    <text evidence="2">The sequence shown here is derived from an EMBL/GenBank/DDBJ whole genome shotgun (WGS) entry which is preliminary data.</text>
</comment>
<organism evidence="2 3">
    <name type="scientific">Rapidithrix thailandica</name>
    <dbReference type="NCBI Taxonomy" id="413964"/>
    <lineage>
        <taxon>Bacteria</taxon>
        <taxon>Pseudomonadati</taxon>
        <taxon>Bacteroidota</taxon>
        <taxon>Cytophagia</taxon>
        <taxon>Cytophagales</taxon>
        <taxon>Flammeovirgaceae</taxon>
        <taxon>Rapidithrix</taxon>
    </lineage>
</organism>
<accession>A0AAW9SHY2</accession>
<evidence type="ECO:0000313" key="2">
    <source>
        <dbReference type="EMBL" id="MEN7550893.1"/>
    </source>
</evidence>
<evidence type="ECO:0000313" key="3">
    <source>
        <dbReference type="Proteomes" id="UP001403385"/>
    </source>
</evidence>
<feature type="compositionally biased region" description="Basic residues" evidence="1">
    <location>
        <begin position="115"/>
        <end position="126"/>
    </location>
</feature>
<sequence>MNTPLLLQPIEFNTDTIKKLDVMLPSSHCYIYYVEANSLILNKQKVVKSSIFTHPVLNYAFHCKATPQSDVWGFQMPINALYRVGIPPNNTLINLRDLFQEEIDHNCPEAYHGRKPDHRPGKKRPGKPGIQHFGAKPEEKQKGTVYLEVKSFYRTETALRQQYSLFPNTLKQKLFSYLRM</sequence>
<feature type="region of interest" description="Disordered" evidence="1">
    <location>
        <begin position="112"/>
        <end position="135"/>
    </location>
</feature>
<dbReference type="RefSeq" id="WP_346823673.1">
    <property type="nucleotide sequence ID" value="NZ_JBDKWZ010000017.1"/>
</dbReference>
<dbReference type="Proteomes" id="UP001403385">
    <property type="component" value="Unassembled WGS sequence"/>
</dbReference>
<evidence type="ECO:0000256" key="1">
    <source>
        <dbReference type="SAM" id="MobiDB-lite"/>
    </source>
</evidence>
<dbReference type="EMBL" id="JBDKWZ010000017">
    <property type="protein sequence ID" value="MEN7550893.1"/>
    <property type="molecule type" value="Genomic_DNA"/>
</dbReference>
<protein>
    <submittedName>
        <fullName evidence="2">Uncharacterized protein</fullName>
    </submittedName>
</protein>
<reference evidence="2 3" key="1">
    <citation type="submission" date="2024-04" db="EMBL/GenBank/DDBJ databases">
        <title>Novel genus in family Flammeovirgaceae.</title>
        <authorList>
            <person name="Nguyen T.H."/>
            <person name="Vuong T.Q."/>
            <person name="Le H."/>
            <person name="Kim S.-G."/>
        </authorList>
    </citation>
    <scope>NUCLEOTIDE SEQUENCE [LARGE SCALE GENOMIC DNA]</scope>
    <source>
        <strain evidence="2 3">JCM 23209</strain>
    </source>
</reference>
<dbReference type="AlphaFoldDB" id="A0AAW9SHY2"/>
<gene>
    <name evidence="2" type="ORF">AAG747_23435</name>
</gene>
<keyword evidence="3" id="KW-1185">Reference proteome</keyword>
<name>A0AAW9SHY2_9BACT</name>